<dbReference type="InterPro" id="IPR002656">
    <property type="entry name" value="Acyl_transf_3_dom"/>
</dbReference>
<feature type="transmembrane region" description="Helical" evidence="1">
    <location>
        <begin position="323"/>
        <end position="346"/>
    </location>
</feature>
<dbReference type="Proteomes" id="UP000322791">
    <property type="component" value="Unassembled WGS sequence"/>
</dbReference>
<gene>
    <name evidence="3" type="ORF">FY528_06035</name>
</gene>
<evidence type="ECO:0000313" key="3">
    <source>
        <dbReference type="EMBL" id="TYZ11910.1"/>
    </source>
</evidence>
<organism evidence="3 4">
    <name type="scientific">Hymenobacter lutimineralis</name>
    <dbReference type="NCBI Taxonomy" id="2606448"/>
    <lineage>
        <taxon>Bacteria</taxon>
        <taxon>Pseudomonadati</taxon>
        <taxon>Bacteroidota</taxon>
        <taxon>Cytophagia</taxon>
        <taxon>Cytophagales</taxon>
        <taxon>Hymenobacteraceae</taxon>
        <taxon>Hymenobacter</taxon>
    </lineage>
</organism>
<feature type="transmembrane region" description="Helical" evidence="1">
    <location>
        <begin position="111"/>
        <end position="130"/>
    </location>
</feature>
<keyword evidence="1" id="KW-1133">Transmembrane helix</keyword>
<keyword evidence="3" id="KW-0012">Acyltransferase</keyword>
<keyword evidence="4" id="KW-1185">Reference proteome</keyword>
<reference evidence="3 4" key="1">
    <citation type="submission" date="2019-08" db="EMBL/GenBank/DDBJ databases">
        <authorList>
            <person name="Seo M.-J."/>
        </authorList>
    </citation>
    <scope>NUCLEOTIDE SEQUENCE [LARGE SCALE GENOMIC DNA]</scope>
    <source>
        <strain evidence="3 4">KIGAM108</strain>
    </source>
</reference>
<evidence type="ECO:0000256" key="1">
    <source>
        <dbReference type="SAM" id="Phobius"/>
    </source>
</evidence>
<feature type="transmembrane region" description="Helical" evidence="1">
    <location>
        <begin position="62"/>
        <end position="90"/>
    </location>
</feature>
<dbReference type="EMBL" id="VTHL01000004">
    <property type="protein sequence ID" value="TYZ11910.1"/>
    <property type="molecule type" value="Genomic_DNA"/>
</dbReference>
<name>A0A5D6V987_9BACT</name>
<feature type="transmembrane region" description="Helical" evidence="1">
    <location>
        <begin position="20"/>
        <end position="42"/>
    </location>
</feature>
<keyword evidence="1" id="KW-0472">Membrane</keyword>
<dbReference type="GO" id="GO:0016020">
    <property type="term" value="C:membrane"/>
    <property type="evidence" value="ECO:0007669"/>
    <property type="project" value="TreeGrafter"/>
</dbReference>
<keyword evidence="1" id="KW-0812">Transmembrane</keyword>
<feature type="transmembrane region" description="Helical" evidence="1">
    <location>
        <begin position="290"/>
        <end position="311"/>
    </location>
</feature>
<feature type="transmembrane region" description="Helical" evidence="1">
    <location>
        <begin position="358"/>
        <end position="377"/>
    </location>
</feature>
<dbReference type="Pfam" id="PF01757">
    <property type="entry name" value="Acyl_transf_3"/>
    <property type="match status" value="1"/>
</dbReference>
<comment type="caution">
    <text evidence="3">The sequence shown here is derived from an EMBL/GenBank/DDBJ whole genome shotgun (WGS) entry which is preliminary data.</text>
</comment>
<accession>A0A5D6V987</accession>
<feature type="transmembrane region" description="Helical" evidence="1">
    <location>
        <begin position="238"/>
        <end position="256"/>
    </location>
</feature>
<dbReference type="PANTHER" id="PTHR23028">
    <property type="entry name" value="ACETYLTRANSFERASE"/>
    <property type="match status" value="1"/>
</dbReference>
<feature type="domain" description="Acyltransferase 3" evidence="2">
    <location>
        <begin position="21"/>
        <end position="375"/>
    </location>
</feature>
<dbReference type="GO" id="GO:0000271">
    <property type="term" value="P:polysaccharide biosynthetic process"/>
    <property type="evidence" value="ECO:0007669"/>
    <property type="project" value="TreeGrafter"/>
</dbReference>
<proteinExistence type="predicted"/>
<evidence type="ECO:0000313" key="4">
    <source>
        <dbReference type="Proteomes" id="UP000322791"/>
    </source>
</evidence>
<keyword evidence="3" id="KW-0808">Transferase</keyword>
<dbReference type="InterPro" id="IPR050879">
    <property type="entry name" value="Acyltransferase_3"/>
</dbReference>
<feature type="transmembrane region" description="Helical" evidence="1">
    <location>
        <begin position="183"/>
        <end position="201"/>
    </location>
</feature>
<protein>
    <submittedName>
        <fullName evidence="3">Acyltransferase</fullName>
    </submittedName>
</protein>
<feature type="transmembrane region" description="Helical" evidence="1">
    <location>
        <begin position="265"/>
        <end position="284"/>
    </location>
</feature>
<evidence type="ECO:0000259" key="2">
    <source>
        <dbReference type="Pfam" id="PF01757"/>
    </source>
</evidence>
<dbReference type="PANTHER" id="PTHR23028:SF53">
    <property type="entry name" value="ACYL_TRANSF_3 DOMAIN-CONTAINING PROTEIN"/>
    <property type="match status" value="1"/>
</dbReference>
<dbReference type="GO" id="GO:0016747">
    <property type="term" value="F:acyltransferase activity, transferring groups other than amino-acyl groups"/>
    <property type="evidence" value="ECO:0007669"/>
    <property type="project" value="InterPro"/>
</dbReference>
<dbReference type="RefSeq" id="WP_149070090.1">
    <property type="nucleotide sequence ID" value="NZ_VTHL01000004.1"/>
</dbReference>
<sequence length="388" mass="43964">MTAPATTASRRSLSYQELDILHALRGFCAFYVVIFHAKFILWSGGQQYLQAFPRSGWGIKDYAAFAVDMLSSAGYEMVIFFFVLSGFFIHYAQQRKYRGPKDFYLNRVVRIYPPFLVSLVLAALALTVLATQVPQVLQPEAGRELNQTLTTAWQELRQFNLVGALRSLAFLKLGEQYLGHNTVYWSLLPEALFYLLVPFVLRTPRIYYVLSVISYGVGVLLERFGYGGLSTSMLQYNLFFAMGVALYDVVVQTAVVEQVRRLPRWLVWLGLAGMLLVLIGLALVKFKIAAALVSAVLAVVAVLALLAGHVSAKNLLVRVLHRLGVYSFSLYLYHFPLLLLCYGMLVSATGQLFWYQRYYLLIVPVVALVCYALYWLTERVSVNYFRKV</sequence>
<feature type="transmembrane region" description="Helical" evidence="1">
    <location>
        <begin position="206"/>
        <end position="226"/>
    </location>
</feature>
<dbReference type="AlphaFoldDB" id="A0A5D6V987"/>